<evidence type="ECO:0000256" key="3">
    <source>
        <dbReference type="ARBA" id="ARBA00023295"/>
    </source>
</evidence>
<proteinExistence type="inferred from homology"/>
<keyword evidence="2 5" id="KW-0378">Hydrolase</keyword>
<dbReference type="InterPro" id="IPR049165">
    <property type="entry name" value="GH39_as"/>
</dbReference>
<dbReference type="GO" id="GO:0009044">
    <property type="term" value="F:xylan 1,4-beta-xylosidase activity"/>
    <property type="evidence" value="ECO:0007669"/>
    <property type="project" value="UniProtKB-EC"/>
</dbReference>
<sequence>MIRKISNFILGGLLFCSTSIAQQIPQRIISADFNKEIGLRKSSYKECIGAGRASEGLRSDWQQQLREVKQACDFKYIRFHGLLNDEMGVCTIQNGKIHYNFQYVDVLYDFLLSIDIKPFVELGFMPSPLKSNDRTVFWWKGNISPPADYTEYEKLITALTRHFTERYGEEEVKTWYFEVWNEPNHHDFFTGTKEDYLELYASAAKAIKNVNKAYRVGGPATAESAWVPDIINYCHSNQIPLDFVSTHTYGVKGHLDEFGVRQLFMIDDKDEIVKAVAGVRRQVNESLKPDLELHYTEWSSSYSSRDPVHDSYPEATYMLNIIKNTEQLATSMSYWTFTDIFEEGGPAPSAFHGGFGLMNVHGIKKPAFHVYSFLNQLGTIELENKDNASWICKDNASSVQILAWDFTFLKQGKEPNQIFYRQLLPPEKKGNLKISLQNMKPGKYICEVSSVGYEKGDVFSTYYKMGLPVELTKTQEKYLKNIGNNVLYQTEIITVETSGRFETTLPLNANDVYFIQFIKI</sequence>
<dbReference type="Gene3D" id="3.20.20.80">
    <property type="entry name" value="Glycosidases"/>
    <property type="match status" value="1"/>
</dbReference>
<dbReference type="InterPro" id="IPR017853">
    <property type="entry name" value="GH"/>
</dbReference>
<comment type="caution">
    <text evidence="5">The sequence shown here is derived from an EMBL/GenBank/DDBJ whole genome shotgun (WGS) entry which is preliminary data.</text>
</comment>
<dbReference type="InterPro" id="IPR000514">
    <property type="entry name" value="Glyco_hydro_39"/>
</dbReference>
<organism evidence="5">
    <name type="scientific">termite gut metagenome</name>
    <dbReference type="NCBI Taxonomy" id="433724"/>
    <lineage>
        <taxon>unclassified sequences</taxon>
        <taxon>metagenomes</taxon>
        <taxon>organismal metagenomes</taxon>
    </lineage>
</organism>
<dbReference type="EC" id="3.2.1.37" evidence="5"/>
<dbReference type="InterPro" id="IPR051923">
    <property type="entry name" value="Glycosyl_Hydrolase_39"/>
</dbReference>
<name>A0A5J4SRB5_9ZZZZ</name>
<dbReference type="PROSITE" id="PS01027">
    <property type="entry name" value="GLYCOSYL_HYDROL_F39"/>
    <property type="match status" value="1"/>
</dbReference>
<comment type="similarity">
    <text evidence="1">Belongs to the glycosyl hydrolase 39 family.</text>
</comment>
<protein>
    <submittedName>
        <fullName evidence="5">Beta-xylosidase</fullName>
        <ecNumber evidence="5">3.2.1.37</ecNumber>
    </submittedName>
</protein>
<dbReference type="GO" id="GO:0005975">
    <property type="term" value="P:carbohydrate metabolic process"/>
    <property type="evidence" value="ECO:0007669"/>
    <property type="project" value="InterPro"/>
</dbReference>
<evidence type="ECO:0000313" key="5">
    <source>
        <dbReference type="EMBL" id="KAA6347635.1"/>
    </source>
</evidence>
<gene>
    <name evidence="5" type="ORF">EZS27_004904</name>
</gene>
<evidence type="ECO:0000256" key="1">
    <source>
        <dbReference type="ARBA" id="ARBA00008875"/>
    </source>
</evidence>
<dbReference type="PANTHER" id="PTHR12631">
    <property type="entry name" value="ALPHA-L-IDURONIDASE"/>
    <property type="match status" value="1"/>
</dbReference>
<dbReference type="Pfam" id="PF01229">
    <property type="entry name" value="Glyco_hydro_39"/>
    <property type="match status" value="1"/>
</dbReference>
<dbReference type="PANTHER" id="PTHR12631:SF10">
    <property type="entry name" value="BETA-XYLOSIDASE-LIKE PROTEIN-RELATED"/>
    <property type="match status" value="1"/>
</dbReference>
<dbReference type="PRINTS" id="PR00745">
    <property type="entry name" value="GLHYDRLASE39"/>
</dbReference>
<evidence type="ECO:0000256" key="2">
    <source>
        <dbReference type="ARBA" id="ARBA00022801"/>
    </source>
</evidence>
<reference evidence="5" key="1">
    <citation type="submission" date="2019-03" db="EMBL/GenBank/DDBJ databases">
        <title>Single cell metagenomics reveals metabolic interactions within the superorganism composed of flagellate Streblomastix strix and complex community of Bacteroidetes bacteria on its surface.</title>
        <authorList>
            <person name="Treitli S.C."/>
            <person name="Kolisko M."/>
            <person name="Husnik F."/>
            <person name="Keeling P."/>
            <person name="Hampl V."/>
        </authorList>
    </citation>
    <scope>NUCLEOTIDE SEQUENCE</scope>
    <source>
        <strain evidence="5">STM</strain>
    </source>
</reference>
<feature type="domain" description="Glycosyl hydrolases family 39 N-terminal catalytic" evidence="4">
    <location>
        <begin position="34"/>
        <end position="485"/>
    </location>
</feature>
<dbReference type="SUPFAM" id="SSF51011">
    <property type="entry name" value="Glycosyl hydrolase domain"/>
    <property type="match status" value="1"/>
</dbReference>
<dbReference type="AlphaFoldDB" id="A0A5J4SRB5"/>
<dbReference type="EMBL" id="SNRY01000089">
    <property type="protein sequence ID" value="KAA6347635.1"/>
    <property type="molecule type" value="Genomic_DNA"/>
</dbReference>
<evidence type="ECO:0000259" key="4">
    <source>
        <dbReference type="Pfam" id="PF01229"/>
    </source>
</evidence>
<dbReference type="Gene3D" id="2.60.40.1500">
    <property type="entry name" value="Glycosyl hydrolase domain, family 39"/>
    <property type="match status" value="1"/>
</dbReference>
<accession>A0A5J4SRB5</accession>
<dbReference type="InterPro" id="IPR049166">
    <property type="entry name" value="GH39_cat"/>
</dbReference>
<keyword evidence="3 5" id="KW-0326">Glycosidase</keyword>
<dbReference type="SUPFAM" id="SSF51445">
    <property type="entry name" value="(Trans)glycosidases"/>
    <property type="match status" value="1"/>
</dbReference>